<dbReference type="Gramene" id="PNT66508">
    <property type="protein sequence ID" value="PNT66508"/>
    <property type="gene ID" value="BRADI_3g13403v3"/>
</dbReference>
<organism evidence="1">
    <name type="scientific">Brachypodium distachyon</name>
    <name type="common">Purple false brome</name>
    <name type="synonym">Trachynia distachya</name>
    <dbReference type="NCBI Taxonomy" id="15368"/>
    <lineage>
        <taxon>Eukaryota</taxon>
        <taxon>Viridiplantae</taxon>
        <taxon>Streptophyta</taxon>
        <taxon>Embryophyta</taxon>
        <taxon>Tracheophyta</taxon>
        <taxon>Spermatophyta</taxon>
        <taxon>Magnoliopsida</taxon>
        <taxon>Liliopsida</taxon>
        <taxon>Poales</taxon>
        <taxon>Poaceae</taxon>
        <taxon>BOP clade</taxon>
        <taxon>Pooideae</taxon>
        <taxon>Stipodae</taxon>
        <taxon>Brachypodieae</taxon>
        <taxon>Brachypodium</taxon>
    </lineage>
</organism>
<dbReference type="EMBL" id="CM000882">
    <property type="protein sequence ID" value="PNT66508.1"/>
    <property type="molecule type" value="Genomic_DNA"/>
</dbReference>
<keyword evidence="3" id="KW-1185">Reference proteome</keyword>
<reference evidence="2" key="3">
    <citation type="submission" date="2018-08" db="UniProtKB">
        <authorList>
            <consortium name="EnsemblPlants"/>
        </authorList>
    </citation>
    <scope>IDENTIFICATION</scope>
    <source>
        <strain evidence="2">cv. Bd21</strain>
    </source>
</reference>
<evidence type="ECO:0000313" key="1">
    <source>
        <dbReference type="EMBL" id="PNT66508.1"/>
    </source>
</evidence>
<accession>A0A2K2CWV7</accession>
<dbReference type="AlphaFoldDB" id="A0A2K2CWV7"/>
<evidence type="ECO:0000313" key="3">
    <source>
        <dbReference type="Proteomes" id="UP000008810"/>
    </source>
</evidence>
<dbReference type="EnsemblPlants" id="PNT66508">
    <property type="protein sequence ID" value="PNT66508"/>
    <property type="gene ID" value="BRADI_3g13403v3"/>
</dbReference>
<evidence type="ECO:0000313" key="2">
    <source>
        <dbReference type="EnsemblPlants" id="PNT66508"/>
    </source>
</evidence>
<dbReference type="InParanoid" id="A0A2K2CWV7"/>
<dbReference type="Proteomes" id="UP000008810">
    <property type="component" value="Chromosome 3"/>
</dbReference>
<name>A0A2K2CWV7_BRADI</name>
<proteinExistence type="predicted"/>
<protein>
    <submittedName>
        <fullName evidence="1 2">Uncharacterized protein</fullName>
    </submittedName>
</protein>
<reference evidence="1" key="2">
    <citation type="submission" date="2017-06" db="EMBL/GenBank/DDBJ databases">
        <title>WGS assembly of Brachypodium distachyon.</title>
        <authorList>
            <consortium name="The International Brachypodium Initiative"/>
            <person name="Lucas S."/>
            <person name="Harmon-Smith M."/>
            <person name="Lail K."/>
            <person name="Tice H."/>
            <person name="Grimwood J."/>
            <person name="Bruce D."/>
            <person name="Barry K."/>
            <person name="Shu S."/>
            <person name="Lindquist E."/>
            <person name="Wang M."/>
            <person name="Pitluck S."/>
            <person name="Vogel J.P."/>
            <person name="Garvin D.F."/>
            <person name="Mockler T.C."/>
            <person name="Schmutz J."/>
            <person name="Rokhsar D."/>
            <person name="Bevan M.W."/>
        </authorList>
    </citation>
    <scope>NUCLEOTIDE SEQUENCE</scope>
    <source>
        <strain evidence="1">Bd21</strain>
    </source>
</reference>
<sequence length="90" mass="10445">MRDVWFVDSSINTSFIRSSFSSRSIIGGELLSRINYVPYLLYHKEGRSCYFAFEFLGFLFELRARARRKAKKLSTLSCTNGTCCDLFDAY</sequence>
<reference evidence="1 2" key="1">
    <citation type="journal article" date="2010" name="Nature">
        <title>Genome sequencing and analysis of the model grass Brachypodium distachyon.</title>
        <authorList>
            <consortium name="International Brachypodium Initiative"/>
        </authorList>
    </citation>
    <scope>NUCLEOTIDE SEQUENCE [LARGE SCALE GENOMIC DNA]</scope>
    <source>
        <strain evidence="1 2">Bd21</strain>
    </source>
</reference>
<gene>
    <name evidence="1" type="ORF">BRADI_3g13403v3</name>
</gene>